<keyword evidence="8" id="KW-1185">Reference proteome</keyword>
<dbReference type="PANTHER" id="PTHR33572">
    <property type="entry name" value="SPORE DEVELOPMENT REGULATOR VOSA"/>
    <property type="match status" value="1"/>
</dbReference>
<dbReference type="EMBL" id="PJQM01002431">
    <property type="protein sequence ID" value="RCH95437.1"/>
    <property type="molecule type" value="Genomic_DNA"/>
</dbReference>
<dbReference type="AlphaFoldDB" id="A0A367JZW1"/>
<evidence type="ECO:0000256" key="1">
    <source>
        <dbReference type="ARBA" id="ARBA00004123"/>
    </source>
</evidence>
<comment type="caution">
    <text evidence="7">The sequence shown here is derived from an EMBL/GenBank/DDBJ whole genome shotgun (WGS) entry which is preliminary data.</text>
</comment>
<evidence type="ECO:0000313" key="7">
    <source>
        <dbReference type="EMBL" id="RCH95437.1"/>
    </source>
</evidence>
<dbReference type="PANTHER" id="PTHR33572:SF18">
    <property type="entry name" value="SPORE DEVELOPMENT REGULATOR VOSA"/>
    <property type="match status" value="1"/>
</dbReference>
<keyword evidence="4" id="KW-0539">Nucleus</keyword>
<dbReference type="Gene3D" id="2.60.40.3960">
    <property type="entry name" value="Velvet domain"/>
    <property type="match status" value="1"/>
</dbReference>
<feature type="domain" description="Velvet" evidence="6">
    <location>
        <begin position="1"/>
        <end position="156"/>
    </location>
</feature>
<accession>A0A367JZW1</accession>
<evidence type="ECO:0000256" key="2">
    <source>
        <dbReference type="ARBA" id="ARBA00023015"/>
    </source>
</evidence>
<sequence length="314" mass="36122">MSPLDSSLNELKRPIEPPPILQLSWENATEEELKKCLQSPFYFMVANLISEKDPQTVLLPTQDYLSGTTVSSLHRLRDLDNSDGGFFVFGDLAVKKEGKFRLQFNLFEIVDGQVQNRKISYSNSFTVYLPKHFPGPVEATFLSRTFSDQGVKMRIRKEHRIQSRKRKTTEEHSIKKYQSKRSEITTSPPYAHPTHSSSSDVYFGRWQATPNTDKPRQAISPPLSVEEDYRALTNKFRYQEYSPESTYSLPHMKSPASFSLYPTRLPTPPSADYRPNDWGTRLPPLRAIMNNDHQHSLTLPPPITSKYLIKPRSL</sequence>
<organism evidence="7 8">
    <name type="scientific">Rhizopus stolonifer</name>
    <name type="common">Rhizopus nigricans</name>
    <dbReference type="NCBI Taxonomy" id="4846"/>
    <lineage>
        <taxon>Eukaryota</taxon>
        <taxon>Fungi</taxon>
        <taxon>Fungi incertae sedis</taxon>
        <taxon>Mucoromycota</taxon>
        <taxon>Mucoromycotina</taxon>
        <taxon>Mucoromycetes</taxon>
        <taxon>Mucorales</taxon>
        <taxon>Mucorineae</taxon>
        <taxon>Rhizopodaceae</taxon>
        <taxon>Rhizopus</taxon>
    </lineage>
</organism>
<gene>
    <name evidence="7" type="ORF">CU098_009934</name>
</gene>
<dbReference type="OrthoDB" id="5599552at2759"/>
<proteinExistence type="predicted"/>
<name>A0A367JZW1_RHIST</name>
<evidence type="ECO:0000256" key="4">
    <source>
        <dbReference type="ARBA" id="ARBA00023242"/>
    </source>
</evidence>
<dbReference type="InterPro" id="IPR038491">
    <property type="entry name" value="Velvet_dom_sf"/>
</dbReference>
<evidence type="ECO:0000256" key="5">
    <source>
        <dbReference type="SAM" id="MobiDB-lite"/>
    </source>
</evidence>
<keyword evidence="2" id="KW-0805">Transcription regulation</keyword>
<dbReference type="InterPro" id="IPR021740">
    <property type="entry name" value="Velvet"/>
</dbReference>
<evidence type="ECO:0000313" key="8">
    <source>
        <dbReference type="Proteomes" id="UP000253551"/>
    </source>
</evidence>
<feature type="region of interest" description="Disordered" evidence="5">
    <location>
        <begin position="158"/>
        <end position="198"/>
    </location>
</feature>
<dbReference type="InterPro" id="IPR037525">
    <property type="entry name" value="Velvet_dom"/>
</dbReference>
<reference evidence="7 8" key="1">
    <citation type="journal article" date="2018" name="G3 (Bethesda)">
        <title>Phylogenetic and Phylogenomic Definition of Rhizopus Species.</title>
        <authorList>
            <person name="Gryganskyi A.P."/>
            <person name="Golan J."/>
            <person name="Dolatabadi S."/>
            <person name="Mondo S."/>
            <person name="Robb S."/>
            <person name="Idnurm A."/>
            <person name="Muszewska A."/>
            <person name="Steczkiewicz K."/>
            <person name="Masonjones S."/>
            <person name="Liao H.L."/>
            <person name="Gajdeczka M.T."/>
            <person name="Anike F."/>
            <person name="Vuek A."/>
            <person name="Anishchenko I.M."/>
            <person name="Voigt K."/>
            <person name="de Hoog G.S."/>
            <person name="Smith M.E."/>
            <person name="Heitman J."/>
            <person name="Vilgalys R."/>
            <person name="Stajich J.E."/>
        </authorList>
    </citation>
    <scope>NUCLEOTIDE SEQUENCE [LARGE SCALE GENOMIC DNA]</scope>
    <source>
        <strain evidence="7 8">LSU 92-RS-03</strain>
    </source>
</reference>
<feature type="compositionally biased region" description="Basic residues" evidence="5">
    <location>
        <begin position="158"/>
        <end position="167"/>
    </location>
</feature>
<comment type="subcellular location">
    <subcellularLocation>
        <location evidence="1">Nucleus</location>
    </subcellularLocation>
</comment>
<dbReference type="STRING" id="4846.A0A367JZW1"/>
<keyword evidence="3" id="KW-0804">Transcription</keyword>
<dbReference type="Pfam" id="PF11754">
    <property type="entry name" value="Velvet"/>
    <property type="match status" value="1"/>
</dbReference>
<evidence type="ECO:0000256" key="3">
    <source>
        <dbReference type="ARBA" id="ARBA00023163"/>
    </source>
</evidence>
<dbReference type="PROSITE" id="PS51821">
    <property type="entry name" value="VELVET"/>
    <property type="match status" value="1"/>
</dbReference>
<dbReference type="Proteomes" id="UP000253551">
    <property type="component" value="Unassembled WGS sequence"/>
</dbReference>
<protein>
    <recommendedName>
        <fullName evidence="6">Velvet domain-containing protein</fullName>
    </recommendedName>
</protein>
<evidence type="ECO:0000259" key="6">
    <source>
        <dbReference type="PROSITE" id="PS51821"/>
    </source>
</evidence>
<dbReference type="GO" id="GO:0005634">
    <property type="term" value="C:nucleus"/>
    <property type="evidence" value="ECO:0007669"/>
    <property type="project" value="UniProtKB-SubCell"/>
</dbReference>
<feature type="compositionally biased region" description="Polar residues" evidence="5">
    <location>
        <begin position="184"/>
        <end position="198"/>
    </location>
</feature>